<dbReference type="InterPro" id="IPR011063">
    <property type="entry name" value="TilS/TtcA_N"/>
</dbReference>
<dbReference type="PANTHER" id="PTHR43033">
    <property type="entry name" value="TRNA(ILE)-LYSIDINE SYNTHASE-RELATED"/>
    <property type="match status" value="1"/>
</dbReference>
<dbReference type="InterPro" id="IPR015262">
    <property type="entry name" value="tRNA_Ile_lys_synt_subst-bd"/>
</dbReference>
<dbReference type="NCBIfam" id="TIGR02432">
    <property type="entry name" value="lysidine_TilS_N"/>
    <property type="match status" value="1"/>
</dbReference>
<dbReference type="SUPFAM" id="SSF82829">
    <property type="entry name" value="MesJ substrate recognition domain-like"/>
    <property type="match status" value="1"/>
</dbReference>
<dbReference type="Pfam" id="PF11734">
    <property type="entry name" value="TilS_C"/>
    <property type="match status" value="1"/>
</dbReference>
<evidence type="ECO:0000256" key="8">
    <source>
        <dbReference type="HAMAP-Rule" id="MF_01161"/>
    </source>
</evidence>
<dbReference type="GO" id="GO:0005524">
    <property type="term" value="F:ATP binding"/>
    <property type="evidence" value="ECO:0007669"/>
    <property type="project" value="UniProtKB-UniRule"/>
</dbReference>
<dbReference type="Gene3D" id="3.40.50.620">
    <property type="entry name" value="HUPs"/>
    <property type="match status" value="1"/>
</dbReference>
<comment type="caution">
    <text evidence="10">The sequence shown here is derived from an EMBL/GenBank/DDBJ whole genome shotgun (WGS) entry which is preliminary data.</text>
</comment>
<dbReference type="Gene3D" id="1.20.59.20">
    <property type="match status" value="1"/>
</dbReference>
<gene>
    <name evidence="8 10" type="primary">tilS</name>
    <name evidence="10" type="ORF">E0L93_10380</name>
</gene>
<dbReference type="InterPro" id="IPR012796">
    <property type="entry name" value="Lysidine-tRNA-synth_C"/>
</dbReference>
<dbReference type="SUPFAM" id="SSF56037">
    <property type="entry name" value="PheT/TilS domain"/>
    <property type="match status" value="1"/>
</dbReference>
<comment type="similarity">
    <text evidence="8">Belongs to the tRNA(Ile)-lysidine synthase family.</text>
</comment>
<comment type="catalytic activity">
    <reaction evidence="7 8">
        <text>cytidine(34) in tRNA(Ile2) + L-lysine + ATP = lysidine(34) in tRNA(Ile2) + AMP + diphosphate + H(+)</text>
        <dbReference type="Rhea" id="RHEA:43744"/>
        <dbReference type="Rhea" id="RHEA-COMP:10625"/>
        <dbReference type="Rhea" id="RHEA-COMP:10670"/>
        <dbReference type="ChEBI" id="CHEBI:15378"/>
        <dbReference type="ChEBI" id="CHEBI:30616"/>
        <dbReference type="ChEBI" id="CHEBI:32551"/>
        <dbReference type="ChEBI" id="CHEBI:33019"/>
        <dbReference type="ChEBI" id="CHEBI:82748"/>
        <dbReference type="ChEBI" id="CHEBI:83665"/>
        <dbReference type="ChEBI" id="CHEBI:456215"/>
        <dbReference type="EC" id="6.3.4.19"/>
    </reaction>
</comment>
<dbReference type="EMBL" id="SKBU01000017">
    <property type="protein sequence ID" value="TCJ16227.1"/>
    <property type="molecule type" value="Genomic_DNA"/>
</dbReference>
<dbReference type="InterPro" id="IPR012094">
    <property type="entry name" value="tRNA_Ile_lys_synt"/>
</dbReference>
<keyword evidence="6 8" id="KW-0067">ATP-binding</keyword>
<dbReference type="AlphaFoldDB" id="A0A4R1BGE2"/>
<dbReference type="HAMAP" id="MF_01161">
    <property type="entry name" value="tRNA_Ile_lys_synt"/>
    <property type="match status" value="1"/>
</dbReference>
<proteinExistence type="inferred from homology"/>
<evidence type="ECO:0000256" key="7">
    <source>
        <dbReference type="ARBA" id="ARBA00048539"/>
    </source>
</evidence>
<dbReference type="OrthoDB" id="5244702at2"/>
<dbReference type="RefSeq" id="WP_132691632.1">
    <property type="nucleotide sequence ID" value="NZ_SKBU01000017.1"/>
</dbReference>
<comment type="function">
    <text evidence="8">Ligates lysine onto the cytidine present at position 34 of the AUA codon-specific tRNA(Ile) that contains the anticodon CAU, in an ATP-dependent manner. Cytidine is converted to lysidine, thus changing the amino acid specificity of the tRNA from methionine to isoleucine.</text>
</comment>
<feature type="binding site" evidence="8">
    <location>
        <begin position="28"/>
        <end position="33"/>
    </location>
    <ligand>
        <name>ATP</name>
        <dbReference type="ChEBI" id="CHEBI:30616"/>
    </ligand>
</feature>
<comment type="subcellular location">
    <subcellularLocation>
        <location evidence="1 8">Cytoplasm</location>
    </subcellularLocation>
</comment>
<dbReference type="InterPro" id="IPR012795">
    <property type="entry name" value="tRNA_Ile_lys_synt_N"/>
</dbReference>
<name>A0A4R1BGE2_9ACTN</name>
<dbReference type="SMART" id="SM00977">
    <property type="entry name" value="TilS_C"/>
    <property type="match status" value="1"/>
</dbReference>
<evidence type="ECO:0000313" key="11">
    <source>
        <dbReference type="Proteomes" id="UP000295244"/>
    </source>
</evidence>
<dbReference type="SUPFAM" id="SSF52402">
    <property type="entry name" value="Adenine nucleotide alpha hydrolases-like"/>
    <property type="match status" value="1"/>
</dbReference>
<dbReference type="NCBIfam" id="TIGR02433">
    <property type="entry name" value="lysidine_TilS_C"/>
    <property type="match status" value="1"/>
</dbReference>
<evidence type="ECO:0000256" key="4">
    <source>
        <dbReference type="ARBA" id="ARBA00022694"/>
    </source>
</evidence>
<organism evidence="10 11">
    <name type="scientific">Rubrobacter taiwanensis</name>
    <dbReference type="NCBI Taxonomy" id="185139"/>
    <lineage>
        <taxon>Bacteria</taxon>
        <taxon>Bacillati</taxon>
        <taxon>Actinomycetota</taxon>
        <taxon>Rubrobacteria</taxon>
        <taxon>Rubrobacterales</taxon>
        <taxon>Rubrobacteraceae</taxon>
        <taxon>Rubrobacter</taxon>
    </lineage>
</organism>
<dbReference type="GO" id="GO:0005737">
    <property type="term" value="C:cytoplasm"/>
    <property type="evidence" value="ECO:0007669"/>
    <property type="project" value="UniProtKB-SubCell"/>
</dbReference>
<keyword evidence="3 8" id="KW-0436">Ligase</keyword>
<dbReference type="InterPro" id="IPR014729">
    <property type="entry name" value="Rossmann-like_a/b/a_fold"/>
</dbReference>
<feature type="domain" description="Lysidine-tRNA(Ile) synthetase C-terminal" evidence="9">
    <location>
        <begin position="361"/>
        <end position="434"/>
    </location>
</feature>
<reference evidence="10 11" key="1">
    <citation type="submission" date="2019-03" db="EMBL/GenBank/DDBJ databases">
        <title>Whole genome sequence of a novel Rubrobacter taiwanensis strain, isolated from Yellowstone National Park.</title>
        <authorList>
            <person name="Freed S."/>
            <person name="Ramaley R.F."/>
            <person name="Kyndt J.A."/>
        </authorList>
    </citation>
    <scope>NUCLEOTIDE SEQUENCE [LARGE SCALE GENOMIC DNA]</scope>
    <source>
        <strain evidence="10 11">Yellowstone</strain>
    </source>
</reference>
<keyword evidence="4 8" id="KW-0819">tRNA processing</keyword>
<evidence type="ECO:0000313" key="10">
    <source>
        <dbReference type="EMBL" id="TCJ16227.1"/>
    </source>
</evidence>
<evidence type="ECO:0000256" key="6">
    <source>
        <dbReference type="ARBA" id="ARBA00022840"/>
    </source>
</evidence>
<dbReference type="Pfam" id="PF09179">
    <property type="entry name" value="TilS"/>
    <property type="match status" value="1"/>
</dbReference>
<evidence type="ECO:0000256" key="3">
    <source>
        <dbReference type="ARBA" id="ARBA00022598"/>
    </source>
</evidence>
<evidence type="ECO:0000256" key="2">
    <source>
        <dbReference type="ARBA" id="ARBA00022490"/>
    </source>
</evidence>
<keyword evidence="5 8" id="KW-0547">Nucleotide-binding</keyword>
<dbReference type="Pfam" id="PF01171">
    <property type="entry name" value="ATP_bind_3"/>
    <property type="match status" value="1"/>
</dbReference>
<dbReference type="CDD" id="cd01992">
    <property type="entry name" value="TilS_N"/>
    <property type="match status" value="1"/>
</dbReference>
<dbReference type="GO" id="GO:0006400">
    <property type="term" value="P:tRNA modification"/>
    <property type="evidence" value="ECO:0007669"/>
    <property type="project" value="UniProtKB-UniRule"/>
</dbReference>
<evidence type="ECO:0000256" key="5">
    <source>
        <dbReference type="ARBA" id="ARBA00022741"/>
    </source>
</evidence>
<evidence type="ECO:0000256" key="1">
    <source>
        <dbReference type="ARBA" id="ARBA00004496"/>
    </source>
</evidence>
<dbReference type="Proteomes" id="UP000295244">
    <property type="component" value="Unassembled WGS sequence"/>
</dbReference>
<keyword evidence="2 8" id="KW-0963">Cytoplasm</keyword>
<comment type="domain">
    <text evidence="8">The N-terminal region contains the highly conserved SGGXDS motif, predicted to be a P-loop motif involved in ATP binding.</text>
</comment>
<keyword evidence="11" id="KW-1185">Reference proteome</keyword>
<protein>
    <recommendedName>
        <fullName evidence="8">tRNA(Ile)-lysidine synthase</fullName>
        <ecNumber evidence="8">6.3.4.19</ecNumber>
    </recommendedName>
    <alternativeName>
        <fullName evidence="8">tRNA(Ile)-2-lysyl-cytidine synthase</fullName>
    </alternativeName>
    <alternativeName>
        <fullName evidence="8">tRNA(Ile)-lysidine synthetase</fullName>
    </alternativeName>
</protein>
<dbReference type="EC" id="6.3.4.19" evidence="8"/>
<sequence>MSGSLVAKVSRTAARYGMDLSRPLALVSGGPDSVALLRALVELEAEPVVLHVEHGLRGAESEADAEFVRELCGRLGVRFELRRLRFESKANLQAVARRERYLLAEEIADSHGCAAIATGHTADDVAETVLLNLARGAGLRGMGGIPPVRGRVVRPLIECSRAEVLAYLGELGQTYRTDSSNLEAEYARNRVRLEVLPVLEELHPGAGANLARAAALAREDLEALEELAAGLVRERGEEVVLEVRRLEEVPPALRRHAVRRAYRTLSGDPLPARIVAELLELVREREGTRVRDLPGGVVAAVRYGEELVLYRRREEGRDAVELRPGEFFYAGWRVKVSEADFDSEDARRSEVAYLDAGLGPYRVRLAREGDQIRPLGLGGRKRVFRAMMDRRVPRDRRGRTPVVVDGTGRVAWIFGGELGEEFRVTPRTRRALRLEVEDLHGGG</sequence>
<evidence type="ECO:0000259" key="9">
    <source>
        <dbReference type="SMART" id="SM00977"/>
    </source>
</evidence>
<accession>A0A4R1BGE2</accession>
<dbReference type="GO" id="GO:0032267">
    <property type="term" value="F:tRNA(Ile)-lysidine synthase activity"/>
    <property type="evidence" value="ECO:0007669"/>
    <property type="project" value="UniProtKB-EC"/>
</dbReference>
<dbReference type="PANTHER" id="PTHR43033:SF1">
    <property type="entry name" value="TRNA(ILE)-LYSIDINE SYNTHASE-RELATED"/>
    <property type="match status" value="1"/>
</dbReference>